<protein>
    <submittedName>
        <fullName evidence="2">Tetratricopeptide repeat protein</fullName>
    </submittedName>
</protein>
<dbReference type="SUPFAM" id="SSF81901">
    <property type="entry name" value="HCP-like"/>
    <property type="match status" value="5"/>
</dbReference>
<dbReference type="InterPro" id="IPR006597">
    <property type="entry name" value="Sel1-like"/>
</dbReference>
<dbReference type="InterPro" id="IPR011990">
    <property type="entry name" value="TPR-like_helical_dom_sf"/>
</dbReference>
<evidence type="ECO:0000256" key="1">
    <source>
        <dbReference type="SAM" id="MobiDB-lite"/>
    </source>
</evidence>
<dbReference type="PANTHER" id="PTHR11102">
    <property type="entry name" value="SEL-1-LIKE PROTEIN"/>
    <property type="match status" value="1"/>
</dbReference>
<dbReference type="Proteomes" id="UP001597294">
    <property type="component" value="Unassembled WGS sequence"/>
</dbReference>
<name>A0ABW5BI44_9PROT</name>
<dbReference type="Pfam" id="PF08238">
    <property type="entry name" value="Sel1"/>
    <property type="match status" value="13"/>
</dbReference>
<evidence type="ECO:0000313" key="3">
    <source>
        <dbReference type="Proteomes" id="UP001597294"/>
    </source>
</evidence>
<dbReference type="PANTHER" id="PTHR11102:SF160">
    <property type="entry name" value="ERAD-ASSOCIATED E3 UBIQUITIN-PROTEIN LIGASE COMPONENT HRD3"/>
    <property type="match status" value="1"/>
</dbReference>
<organism evidence="2 3">
    <name type="scientific">Kiloniella antarctica</name>
    <dbReference type="NCBI Taxonomy" id="1550907"/>
    <lineage>
        <taxon>Bacteria</taxon>
        <taxon>Pseudomonadati</taxon>
        <taxon>Pseudomonadota</taxon>
        <taxon>Alphaproteobacteria</taxon>
        <taxon>Rhodospirillales</taxon>
        <taxon>Kiloniellaceae</taxon>
        <taxon>Kiloniella</taxon>
    </lineage>
</organism>
<dbReference type="EMBL" id="JBHUII010000004">
    <property type="protein sequence ID" value="MFD2205792.1"/>
    <property type="molecule type" value="Genomic_DNA"/>
</dbReference>
<gene>
    <name evidence="2" type="ORF">ACFSKO_09230</name>
</gene>
<proteinExistence type="predicted"/>
<feature type="region of interest" description="Disordered" evidence="1">
    <location>
        <begin position="587"/>
        <end position="651"/>
    </location>
</feature>
<dbReference type="RefSeq" id="WP_380250745.1">
    <property type="nucleotide sequence ID" value="NZ_JBHUII010000004.1"/>
</dbReference>
<reference evidence="3" key="1">
    <citation type="journal article" date="2019" name="Int. J. Syst. Evol. Microbiol.">
        <title>The Global Catalogue of Microorganisms (GCM) 10K type strain sequencing project: providing services to taxonomists for standard genome sequencing and annotation.</title>
        <authorList>
            <consortium name="The Broad Institute Genomics Platform"/>
            <consortium name="The Broad Institute Genome Sequencing Center for Infectious Disease"/>
            <person name="Wu L."/>
            <person name="Ma J."/>
        </authorList>
    </citation>
    <scope>NUCLEOTIDE SEQUENCE [LARGE SCALE GENOMIC DNA]</scope>
    <source>
        <strain evidence="3">CGMCC 4.7192</strain>
    </source>
</reference>
<dbReference type="Gene3D" id="1.25.40.10">
    <property type="entry name" value="Tetratricopeptide repeat domain"/>
    <property type="match status" value="6"/>
</dbReference>
<comment type="caution">
    <text evidence="2">The sequence shown here is derived from an EMBL/GenBank/DDBJ whole genome shotgun (WGS) entry which is preliminary data.</text>
</comment>
<dbReference type="InterPro" id="IPR050767">
    <property type="entry name" value="Sel1_AlgK"/>
</dbReference>
<evidence type="ECO:0000313" key="2">
    <source>
        <dbReference type="EMBL" id="MFD2205792.1"/>
    </source>
</evidence>
<dbReference type="SMART" id="SM00671">
    <property type="entry name" value="SEL1"/>
    <property type="match status" value="13"/>
</dbReference>
<keyword evidence="3" id="KW-1185">Reference proteome</keyword>
<feature type="compositionally biased region" description="Low complexity" evidence="1">
    <location>
        <begin position="587"/>
        <end position="596"/>
    </location>
</feature>
<sequence>MKRLIVISVLIASFFGGGISFAQDLQKGAQAFFEKNYDVAYQELMPLAEEGEPMAEFLIGSMYSEGLGLPQDRKTGFVWMRRAADHGNVYAQALIGAMYRYGKGIPKDYDKAFKYFSLAADQGSEAALHGLAGLYHHGLGVEQDADKAISLYKHSAEAGMEDAYNDLGEIYEDGVIVNRDLERAKGWYRLAAVAGDSEGQENYIRLKKITNNEITNGEDIASSSNLDDRFSKAMDFIKEGDLKTGLRYLTSLVKEGHADSQFTLGMMHTLGEGLPVNRPEGLRLFRLAAHQGHGQAQHMAGLYTSVEGTKLYNREEAIKWLRLAADQGIEEAGELLAEMEAEDVDDPLQKEKKSPSASSVLSKIPPKITPKIAADYQKSLGAIKRKDYEVALEYLIPLVEQGHADSQVLLGAMYSVGNGVAKDDQEALRLYTLAAEQGHAKAQSILALVYSLIGSHTYDPVKAEKWLKLSAAQGDKYAIETLELFKEKGIIPTEPSDGIAFEPQPEKDKIVIDGLKEGIEAYTNQDYFTALELLYPLAEDGVVEAQFMMGEMFRQGLGVSQSKAEAVKWMKRAAEQGHAKARFHLNNLNGNASSSGKKTARNQTAAIPKPLRKPATVPERPPVKEQSSPQKENEVDFLAGSGSQPKGKNVSDIDDDVLKGIVKAFSDKDYKKAFNLLGPVAQAGHLEGQYLLAGMYVVGRGTSENIPKGIELFKQSAEGGFAKAQMRLSYMYFNAEVVPEDLNAAYYWARKAADQGSAEGQYMVGTLLATGERDPEKLKEAAKWFKRAAEQGDAPAQSYLALLLMISEDTLLEGLMWLSLATKQGNEEAQEYWDSFTAKMPEEDLATVRDMTRNCLAKNYQGC</sequence>
<accession>A0ABW5BI44</accession>